<feature type="domain" description="Xylanolytic transcriptional activator regulatory" evidence="7">
    <location>
        <begin position="42"/>
        <end position="114"/>
    </location>
</feature>
<dbReference type="InterPro" id="IPR007219">
    <property type="entry name" value="XnlR_reg_dom"/>
</dbReference>
<dbReference type="SMART" id="SM00906">
    <property type="entry name" value="Fungal_trans"/>
    <property type="match status" value="1"/>
</dbReference>
<gene>
    <name evidence="8" type="ORF">LRAMOSA02409</name>
</gene>
<dbReference type="EMBL" id="LK023335">
    <property type="protein sequence ID" value="CDS09732.1"/>
    <property type="molecule type" value="Genomic_DNA"/>
</dbReference>
<organism evidence="8">
    <name type="scientific">Lichtheimia ramosa</name>
    <dbReference type="NCBI Taxonomy" id="688394"/>
    <lineage>
        <taxon>Eukaryota</taxon>
        <taxon>Fungi</taxon>
        <taxon>Fungi incertae sedis</taxon>
        <taxon>Mucoromycota</taxon>
        <taxon>Mucoromycotina</taxon>
        <taxon>Mucoromycetes</taxon>
        <taxon>Mucorales</taxon>
        <taxon>Lichtheimiaceae</taxon>
        <taxon>Lichtheimia</taxon>
    </lineage>
</organism>
<evidence type="ECO:0000256" key="6">
    <source>
        <dbReference type="SAM" id="Phobius"/>
    </source>
</evidence>
<feature type="transmembrane region" description="Helical" evidence="6">
    <location>
        <begin position="12"/>
        <end position="30"/>
    </location>
</feature>
<evidence type="ECO:0000256" key="2">
    <source>
        <dbReference type="ARBA" id="ARBA00022723"/>
    </source>
</evidence>
<keyword evidence="6" id="KW-0472">Membrane</keyword>
<reference evidence="8" key="1">
    <citation type="journal article" date="2014" name="Genome Announc.">
        <title>De novo whole-genome sequence and genome annotation of Lichtheimia ramosa.</title>
        <authorList>
            <person name="Linde J."/>
            <person name="Schwartze V."/>
            <person name="Binder U."/>
            <person name="Lass-Florl C."/>
            <person name="Voigt K."/>
            <person name="Horn F."/>
        </authorList>
    </citation>
    <scope>NUCLEOTIDE SEQUENCE</scope>
    <source>
        <strain evidence="8">JMRC FSU:6197</strain>
    </source>
</reference>
<evidence type="ECO:0000256" key="3">
    <source>
        <dbReference type="ARBA" id="ARBA00023125"/>
    </source>
</evidence>
<dbReference type="InterPro" id="IPR050987">
    <property type="entry name" value="AtrR-like"/>
</dbReference>
<keyword evidence="6" id="KW-1133">Transmembrane helix</keyword>
<comment type="subcellular location">
    <subcellularLocation>
        <location evidence="1">Nucleus</location>
    </subcellularLocation>
</comment>
<dbReference type="GO" id="GO:0008270">
    <property type="term" value="F:zinc ion binding"/>
    <property type="evidence" value="ECO:0007669"/>
    <property type="project" value="InterPro"/>
</dbReference>
<dbReference type="OrthoDB" id="4161332at2759"/>
<dbReference type="GO" id="GO:0006351">
    <property type="term" value="P:DNA-templated transcription"/>
    <property type="evidence" value="ECO:0007669"/>
    <property type="project" value="InterPro"/>
</dbReference>
<dbReference type="Pfam" id="PF04082">
    <property type="entry name" value="Fungal_trans"/>
    <property type="match status" value="1"/>
</dbReference>
<keyword evidence="6" id="KW-0812">Transmembrane</keyword>
<evidence type="ECO:0000259" key="7">
    <source>
        <dbReference type="SMART" id="SM00906"/>
    </source>
</evidence>
<keyword evidence="4" id="KW-0539">Nucleus</keyword>
<evidence type="ECO:0000256" key="5">
    <source>
        <dbReference type="SAM" id="MobiDB-lite"/>
    </source>
</evidence>
<sequence>MRQALAFRQKYDGYACVSSIIALLMLSTFMERTKMHPYTNYSWALAGEAFTMVQYLGLHRMCNVSPNPADQELASRVFWLAFVCDRVLCVVTGRPFTFDEKDIDITPPKLTDEERQDPGAEVYLRNFDCLINISKVIGRVLRFNFSAQSDDFRAPSLHREAMLSTLDSWIASLMKESMVQEYPPGVVEMQRLFDIHKMLMLYCMLILLHQPYVDEVQTKPGYSRKNSETRPSYEICSASATIITHTVYQLPLVDLEYLLNQSASLYAVLTAARLHLMNASFQHDPEAIMNGEINFLRSMAVLEKLHSPPKSSLTQTMIAFQERFDSRPDSILSDYIADRIRKEACTAQAKTPFYLRFTPALRAAGEPSPTVEHADIVPEQQSQLAPTPQPSTERSIFNQYT</sequence>
<keyword evidence="3" id="KW-0238">DNA-binding</keyword>
<protein>
    <recommendedName>
        <fullName evidence="7">Xylanolytic transcriptional activator regulatory domain-containing protein</fullName>
    </recommendedName>
</protein>
<evidence type="ECO:0000256" key="1">
    <source>
        <dbReference type="ARBA" id="ARBA00004123"/>
    </source>
</evidence>
<dbReference type="GO" id="GO:0003677">
    <property type="term" value="F:DNA binding"/>
    <property type="evidence" value="ECO:0007669"/>
    <property type="project" value="UniProtKB-KW"/>
</dbReference>
<evidence type="ECO:0000256" key="4">
    <source>
        <dbReference type="ARBA" id="ARBA00023242"/>
    </source>
</evidence>
<keyword evidence="2" id="KW-0479">Metal-binding</keyword>
<dbReference type="AlphaFoldDB" id="A0A077WST5"/>
<dbReference type="PANTHER" id="PTHR46910">
    <property type="entry name" value="TRANSCRIPTION FACTOR PDR1"/>
    <property type="match status" value="1"/>
</dbReference>
<accession>A0A077WST5</accession>
<feature type="region of interest" description="Disordered" evidence="5">
    <location>
        <begin position="378"/>
        <end position="401"/>
    </location>
</feature>
<dbReference type="PANTHER" id="PTHR46910:SF3">
    <property type="entry name" value="HALOTOLERANCE PROTEIN 9-RELATED"/>
    <property type="match status" value="1"/>
</dbReference>
<evidence type="ECO:0000313" key="8">
    <source>
        <dbReference type="EMBL" id="CDS09732.1"/>
    </source>
</evidence>
<dbReference type="CDD" id="cd12148">
    <property type="entry name" value="fungal_TF_MHR"/>
    <property type="match status" value="1"/>
</dbReference>
<proteinExistence type="predicted"/>
<dbReference type="GO" id="GO:0005634">
    <property type="term" value="C:nucleus"/>
    <property type="evidence" value="ECO:0007669"/>
    <property type="project" value="UniProtKB-SubCell"/>
</dbReference>
<feature type="compositionally biased region" description="Polar residues" evidence="5">
    <location>
        <begin position="379"/>
        <end position="401"/>
    </location>
</feature>
<dbReference type="GO" id="GO:0003700">
    <property type="term" value="F:DNA-binding transcription factor activity"/>
    <property type="evidence" value="ECO:0007669"/>
    <property type="project" value="InterPro"/>
</dbReference>
<name>A0A077WST5_9FUNG</name>